<evidence type="ECO:0000256" key="1">
    <source>
        <dbReference type="SAM" id="MobiDB-lite"/>
    </source>
</evidence>
<comment type="caution">
    <text evidence="2">The sequence shown here is derived from an EMBL/GenBank/DDBJ whole genome shotgun (WGS) entry which is preliminary data.</text>
</comment>
<evidence type="ECO:0000313" key="3">
    <source>
        <dbReference type="Proteomes" id="UP000789524"/>
    </source>
</evidence>
<name>A0A8J2VZB7_9NEOP</name>
<reference evidence="2" key="1">
    <citation type="submission" date="2021-09" db="EMBL/GenBank/DDBJ databases">
        <authorList>
            <person name="Martin H S."/>
        </authorList>
    </citation>
    <scope>NUCLEOTIDE SEQUENCE</scope>
</reference>
<sequence>MSSRSRRVRRRTSDVRLKGRDSGVTTRPTFPSDLGFLITPQGRGRSNARLRARDLPSGGYERFRCSRLT</sequence>
<feature type="compositionally biased region" description="Basic and acidic residues" evidence="1">
    <location>
        <begin position="11"/>
        <end position="21"/>
    </location>
</feature>
<organism evidence="2 3">
    <name type="scientific">Danaus chrysippus</name>
    <name type="common">African queen</name>
    <dbReference type="NCBI Taxonomy" id="151541"/>
    <lineage>
        <taxon>Eukaryota</taxon>
        <taxon>Metazoa</taxon>
        <taxon>Ecdysozoa</taxon>
        <taxon>Arthropoda</taxon>
        <taxon>Hexapoda</taxon>
        <taxon>Insecta</taxon>
        <taxon>Pterygota</taxon>
        <taxon>Neoptera</taxon>
        <taxon>Endopterygota</taxon>
        <taxon>Lepidoptera</taxon>
        <taxon>Glossata</taxon>
        <taxon>Ditrysia</taxon>
        <taxon>Papilionoidea</taxon>
        <taxon>Nymphalidae</taxon>
        <taxon>Danainae</taxon>
        <taxon>Danaini</taxon>
        <taxon>Danaina</taxon>
        <taxon>Danaus</taxon>
        <taxon>Anosia</taxon>
    </lineage>
</organism>
<dbReference type="AlphaFoldDB" id="A0A8J2VZB7"/>
<evidence type="ECO:0000313" key="2">
    <source>
        <dbReference type="EMBL" id="CAG9560845.1"/>
    </source>
</evidence>
<accession>A0A8J2VZB7</accession>
<protein>
    <submittedName>
        <fullName evidence="2">(African queen) hypothetical protein</fullName>
    </submittedName>
</protein>
<keyword evidence="3" id="KW-1185">Reference proteome</keyword>
<feature type="compositionally biased region" description="Basic residues" evidence="1">
    <location>
        <begin position="1"/>
        <end position="10"/>
    </location>
</feature>
<dbReference type="EMBL" id="CAKASE010000046">
    <property type="protein sequence ID" value="CAG9560845.1"/>
    <property type="molecule type" value="Genomic_DNA"/>
</dbReference>
<dbReference type="Proteomes" id="UP000789524">
    <property type="component" value="Unassembled WGS sequence"/>
</dbReference>
<proteinExistence type="predicted"/>
<feature type="region of interest" description="Disordered" evidence="1">
    <location>
        <begin position="1"/>
        <end position="47"/>
    </location>
</feature>
<gene>
    <name evidence="2" type="ORF">DCHRY22_LOCUS2446</name>
</gene>